<dbReference type="EMBL" id="JBBPBM010001632">
    <property type="protein sequence ID" value="KAK8482952.1"/>
    <property type="molecule type" value="Genomic_DNA"/>
</dbReference>
<gene>
    <name evidence="1" type="ORF">V6N12_005706</name>
</gene>
<accession>A0ABR1ZQW3</accession>
<name>A0ABR1ZQW3_9ROSI</name>
<protein>
    <submittedName>
        <fullName evidence="1">Uncharacterized protein</fullName>
    </submittedName>
</protein>
<comment type="caution">
    <text evidence="1">The sequence shown here is derived from an EMBL/GenBank/DDBJ whole genome shotgun (WGS) entry which is preliminary data.</text>
</comment>
<proteinExistence type="predicted"/>
<dbReference type="Proteomes" id="UP001472677">
    <property type="component" value="Unassembled WGS sequence"/>
</dbReference>
<keyword evidence="2" id="KW-1185">Reference proteome</keyword>
<evidence type="ECO:0000313" key="1">
    <source>
        <dbReference type="EMBL" id="KAK8482952.1"/>
    </source>
</evidence>
<reference evidence="1 2" key="1">
    <citation type="journal article" date="2024" name="G3 (Bethesda)">
        <title>Genome assembly of Hibiscus sabdariffa L. provides insights into metabolisms of medicinal natural products.</title>
        <authorList>
            <person name="Kim T."/>
        </authorList>
    </citation>
    <scope>NUCLEOTIDE SEQUENCE [LARGE SCALE GENOMIC DNA]</scope>
    <source>
        <strain evidence="1">TK-2024</strain>
        <tissue evidence="1">Old leaves</tissue>
    </source>
</reference>
<organism evidence="1 2">
    <name type="scientific">Hibiscus sabdariffa</name>
    <name type="common">roselle</name>
    <dbReference type="NCBI Taxonomy" id="183260"/>
    <lineage>
        <taxon>Eukaryota</taxon>
        <taxon>Viridiplantae</taxon>
        <taxon>Streptophyta</taxon>
        <taxon>Embryophyta</taxon>
        <taxon>Tracheophyta</taxon>
        <taxon>Spermatophyta</taxon>
        <taxon>Magnoliopsida</taxon>
        <taxon>eudicotyledons</taxon>
        <taxon>Gunneridae</taxon>
        <taxon>Pentapetalae</taxon>
        <taxon>rosids</taxon>
        <taxon>malvids</taxon>
        <taxon>Malvales</taxon>
        <taxon>Malvaceae</taxon>
        <taxon>Malvoideae</taxon>
        <taxon>Hibiscus</taxon>
    </lineage>
</organism>
<evidence type="ECO:0000313" key="2">
    <source>
        <dbReference type="Proteomes" id="UP001472677"/>
    </source>
</evidence>
<sequence length="144" mass="15910">MHRWFIWLHCTTQNSASLSKISHPSSDSALPSPLILSSEDLLFGDCPSTDGVGLLFSGVLAVSHCPELSSDVALFRDEPEEARMQLVWLEDIDLLNGIRSSNFCFSTLISSQITDISPLQKGQNENVNHSSFAILFLSQTTNQR</sequence>